<dbReference type="Gene3D" id="1.10.260.40">
    <property type="entry name" value="lambda repressor-like DNA-binding domains"/>
    <property type="match status" value="1"/>
</dbReference>
<keyword evidence="4 9" id="KW-0238">DNA-binding</keyword>
<feature type="DNA-binding region" description="Homeobox" evidence="9">
    <location>
        <begin position="255"/>
        <end position="314"/>
    </location>
</feature>
<feature type="region of interest" description="Disordered" evidence="12">
    <location>
        <begin position="1"/>
        <end position="64"/>
    </location>
</feature>
<evidence type="ECO:0000256" key="11">
    <source>
        <dbReference type="RuleBase" id="RU361194"/>
    </source>
</evidence>
<evidence type="ECO:0000259" key="14">
    <source>
        <dbReference type="PROSITE" id="PS51179"/>
    </source>
</evidence>
<evidence type="ECO:0000256" key="10">
    <source>
        <dbReference type="RuleBase" id="RU000682"/>
    </source>
</evidence>
<keyword evidence="7 11" id="KW-0804">Transcription</keyword>
<proteinExistence type="evidence at transcript level"/>
<dbReference type="GO" id="GO:0000978">
    <property type="term" value="F:RNA polymerase II cis-regulatory region sequence-specific DNA binding"/>
    <property type="evidence" value="ECO:0007669"/>
    <property type="project" value="TreeGrafter"/>
</dbReference>
<dbReference type="PROSITE" id="PS00465">
    <property type="entry name" value="POU_2"/>
    <property type="match status" value="1"/>
</dbReference>
<dbReference type="InterPro" id="IPR017970">
    <property type="entry name" value="Homeobox_CS"/>
</dbReference>
<evidence type="ECO:0000259" key="13">
    <source>
        <dbReference type="PROSITE" id="PS50071"/>
    </source>
</evidence>
<dbReference type="InterPro" id="IPR000327">
    <property type="entry name" value="POU_dom"/>
</dbReference>
<dbReference type="AlphaFoldDB" id="B1A9Y4"/>
<dbReference type="PROSITE" id="PS00027">
    <property type="entry name" value="HOMEOBOX_1"/>
    <property type="match status" value="1"/>
</dbReference>
<dbReference type="PROSITE" id="PS50071">
    <property type="entry name" value="HOMEOBOX_2"/>
    <property type="match status" value="1"/>
</dbReference>
<dbReference type="PANTHER" id="PTHR11636:SF84">
    <property type="entry name" value="NETRIN-1-RELATED"/>
    <property type="match status" value="1"/>
</dbReference>
<dbReference type="SUPFAM" id="SSF46689">
    <property type="entry name" value="Homeodomain-like"/>
    <property type="match status" value="1"/>
</dbReference>
<dbReference type="SMART" id="SM00352">
    <property type="entry name" value="POU"/>
    <property type="match status" value="1"/>
</dbReference>
<dbReference type="InterPro" id="IPR001356">
    <property type="entry name" value="HD"/>
</dbReference>
<dbReference type="Gene3D" id="1.10.10.60">
    <property type="entry name" value="Homeodomain-like"/>
    <property type="match status" value="1"/>
</dbReference>
<evidence type="ECO:0000256" key="4">
    <source>
        <dbReference type="ARBA" id="ARBA00023125"/>
    </source>
</evidence>
<dbReference type="CDD" id="cd00086">
    <property type="entry name" value="homeodomain"/>
    <property type="match status" value="1"/>
</dbReference>
<dbReference type="InterPro" id="IPR010982">
    <property type="entry name" value="Lambda_DNA-bd_dom_sf"/>
</dbReference>
<evidence type="ECO:0000313" key="15">
    <source>
        <dbReference type="EMBL" id="ACA04747.1"/>
    </source>
</evidence>
<reference evidence="15" key="1">
    <citation type="journal article" date="2006" name="Evol. Dev.">
        <title>Developmental expression of transcription factor genes in a demosponge: insights into the origin of metazoan multicellularity.</title>
        <authorList>
            <person name="Larroux C."/>
            <person name="Fahey B."/>
            <person name="Liubicich D."/>
            <person name="Hinman V.F."/>
            <person name="Gauthier M."/>
            <person name="Gongora M."/>
            <person name="Green K."/>
            <person name="Worheide G."/>
            <person name="Leys S.P."/>
            <person name="Degnan B.M."/>
        </authorList>
    </citation>
    <scope>NUCLEOTIDE SEQUENCE</scope>
</reference>
<dbReference type="GO" id="GO:0000981">
    <property type="term" value="F:DNA-binding transcription factor activity, RNA polymerase II-specific"/>
    <property type="evidence" value="ECO:0007669"/>
    <property type="project" value="InterPro"/>
</dbReference>
<evidence type="ECO:0000256" key="7">
    <source>
        <dbReference type="ARBA" id="ARBA00023163"/>
    </source>
</evidence>
<evidence type="ECO:0000256" key="9">
    <source>
        <dbReference type="PROSITE-ProRule" id="PRU00108"/>
    </source>
</evidence>
<keyword evidence="5 9" id="KW-0371">Homeobox</keyword>
<feature type="domain" description="POU-specific" evidence="14">
    <location>
        <begin position="166"/>
        <end position="240"/>
    </location>
</feature>
<keyword evidence="6" id="KW-0010">Activator</keyword>
<dbReference type="FunFam" id="1.10.260.40:FF:000007">
    <property type="entry name" value="POU domain protein"/>
    <property type="match status" value="1"/>
</dbReference>
<reference evidence="15" key="2">
    <citation type="submission" date="2008-01" db="EMBL/GenBank/DDBJ databases">
        <authorList>
            <person name="Larroux C."/>
            <person name="Fahey B."/>
            <person name="Liubicich D."/>
            <person name="Hinman V.F."/>
            <person name="Gauthier M."/>
            <person name="Gongora M."/>
            <person name="Green K."/>
            <person name="Worheide G."/>
            <person name="Leys S.P."/>
            <person name="Degnan B.M."/>
        </authorList>
    </citation>
    <scope>NUCLEOTIDE SEQUENCE</scope>
</reference>
<dbReference type="Pfam" id="PF00157">
    <property type="entry name" value="Pou"/>
    <property type="match status" value="1"/>
</dbReference>
<keyword evidence="8 9" id="KW-0539">Nucleus</keyword>
<evidence type="ECO:0000256" key="3">
    <source>
        <dbReference type="ARBA" id="ARBA00023015"/>
    </source>
</evidence>
<dbReference type="SUPFAM" id="SSF47413">
    <property type="entry name" value="lambda repressor-like DNA-binding domains"/>
    <property type="match status" value="1"/>
</dbReference>
<dbReference type="SMART" id="SM00389">
    <property type="entry name" value="HOX"/>
    <property type="match status" value="1"/>
</dbReference>
<dbReference type="PROSITE" id="PS51179">
    <property type="entry name" value="POU_3"/>
    <property type="match status" value="1"/>
</dbReference>
<dbReference type="GO" id="GO:0005634">
    <property type="term" value="C:nucleus"/>
    <property type="evidence" value="ECO:0007669"/>
    <property type="project" value="UniProtKB-SubCell"/>
</dbReference>
<dbReference type="InterPro" id="IPR013847">
    <property type="entry name" value="POU"/>
</dbReference>
<dbReference type="PANTHER" id="PTHR11636">
    <property type="entry name" value="POU DOMAIN"/>
    <property type="match status" value="1"/>
</dbReference>
<feature type="compositionally biased region" description="Polar residues" evidence="12">
    <location>
        <begin position="50"/>
        <end position="61"/>
    </location>
</feature>
<accession>B1A9Y4</accession>
<feature type="domain" description="Homeobox" evidence="13">
    <location>
        <begin position="253"/>
        <end position="313"/>
    </location>
</feature>
<dbReference type="OrthoDB" id="6358449at2759"/>
<sequence>MDFEQYSNSAGQQQQQQGANGASNGTSQASEQGREGSPLRSPTVAMSMKSPRSQPASGPNDQQHKDLTAQVAAALQYSQYAAANPSQIPVHVIAAHQNLQQAAGRIPVAVTTSFQMANGSPTLTPTLVHPNLTSLSSPQSFQPSGVIQAPGAAHPKNIPITAQVDPESPEVKNLEAFAVSFKSRRVKLGYTQTNVGQALASVHGTNFSQTTICRFENLQLSYKNAQKLKPILEKWLEEAEKQGAIQHEEESMERHRKRRTTIGMSAKERLEQHFQVQPKPSSSDITKVADSLNLDKEVIRVWFCNRRQREKRVRASLGGSPEKE</sequence>
<keyword evidence="3" id="KW-0805">Transcription regulation</keyword>
<dbReference type="InterPro" id="IPR009057">
    <property type="entry name" value="Homeodomain-like_sf"/>
</dbReference>
<comment type="subcellular location">
    <subcellularLocation>
        <location evidence="1 9 10">Nucleus</location>
    </subcellularLocation>
</comment>
<evidence type="ECO:0000256" key="8">
    <source>
        <dbReference type="ARBA" id="ARBA00023242"/>
    </source>
</evidence>
<name>B1A9Y4_AMPQE</name>
<comment type="similarity">
    <text evidence="2">Belongs to the POU transcription factor family. Class-1 subfamily.</text>
</comment>
<evidence type="ECO:0000256" key="1">
    <source>
        <dbReference type="ARBA" id="ARBA00004123"/>
    </source>
</evidence>
<evidence type="ECO:0000256" key="12">
    <source>
        <dbReference type="SAM" id="MobiDB-lite"/>
    </source>
</evidence>
<feature type="compositionally biased region" description="Low complexity" evidence="12">
    <location>
        <begin position="7"/>
        <end position="25"/>
    </location>
</feature>
<dbReference type="PRINTS" id="PR00028">
    <property type="entry name" value="POUDOMAIN"/>
</dbReference>
<evidence type="ECO:0000256" key="2">
    <source>
        <dbReference type="ARBA" id="ARBA00008811"/>
    </source>
</evidence>
<organism evidence="15">
    <name type="scientific">Amphimedon queenslandica</name>
    <name type="common">Sponge</name>
    <dbReference type="NCBI Taxonomy" id="400682"/>
    <lineage>
        <taxon>Eukaryota</taxon>
        <taxon>Metazoa</taxon>
        <taxon>Porifera</taxon>
        <taxon>Demospongiae</taxon>
        <taxon>Heteroscleromorpha</taxon>
        <taxon>Haplosclerida</taxon>
        <taxon>Niphatidae</taxon>
        <taxon>Amphimedon</taxon>
    </lineage>
</organism>
<evidence type="ECO:0000256" key="6">
    <source>
        <dbReference type="ARBA" id="ARBA00023159"/>
    </source>
</evidence>
<dbReference type="Pfam" id="PF00046">
    <property type="entry name" value="Homeodomain"/>
    <property type="match status" value="1"/>
</dbReference>
<dbReference type="EMBL" id="EU433952">
    <property type="protein sequence ID" value="ACA04747.1"/>
    <property type="molecule type" value="mRNA"/>
</dbReference>
<evidence type="ECO:0000256" key="5">
    <source>
        <dbReference type="ARBA" id="ARBA00023155"/>
    </source>
</evidence>
<protein>
    <recommendedName>
        <fullName evidence="11">POU domain protein</fullName>
    </recommendedName>
</protein>
<dbReference type="InterPro" id="IPR050255">
    <property type="entry name" value="POU_domain_TF"/>
</dbReference>